<sequence length="155" mass="16163">MDEPFTVPTPGGTLTLDATWVAATPGEVREQAAEYDSGERTTFDVGVRYPDSFTGEVMRAMAAIPYGETRTYGDLADRLGTSPVAVGGACGRNPVPLVVPCHRVVGADGLRGFSGDGGVDQKRALLAHEGALPDAAESADGRDGTTRQLTLPDVE</sequence>
<evidence type="ECO:0000256" key="6">
    <source>
        <dbReference type="ARBA" id="ARBA00022763"/>
    </source>
</evidence>
<evidence type="ECO:0000256" key="9">
    <source>
        <dbReference type="SAM" id="MobiDB-lite"/>
    </source>
</evidence>
<dbReference type="PANTHER" id="PTHR10815">
    <property type="entry name" value="METHYLATED-DNA--PROTEIN-CYSTEINE METHYLTRANSFERASE"/>
    <property type="match status" value="1"/>
</dbReference>
<dbReference type="GO" id="GO:0006281">
    <property type="term" value="P:DNA repair"/>
    <property type="evidence" value="ECO:0007669"/>
    <property type="project" value="UniProtKB-KW"/>
</dbReference>
<name>A0A7D5QHU5_9EURY</name>
<evidence type="ECO:0000256" key="5">
    <source>
        <dbReference type="ARBA" id="ARBA00022679"/>
    </source>
</evidence>
<keyword evidence="5 11" id="KW-0808">Transferase</keyword>
<dbReference type="KEGG" id="halu:HUG12_12285"/>
<dbReference type="InterPro" id="IPR036388">
    <property type="entry name" value="WH-like_DNA-bd_sf"/>
</dbReference>
<dbReference type="GO" id="GO:0032259">
    <property type="term" value="P:methylation"/>
    <property type="evidence" value="ECO:0007669"/>
    <property type="project" value="UniProtKB-KW"/>
</dbReference>
<dbReference type="RefSeq" id="WP_179269049.1">
    <property type="nucleotide sequence ID" value="NZ_CP058579.1"/>
</dbReference>
<dbReference type="EC" id="2.1.1.63" evidence="3"/>
<comment type="similarity">
    <text evidence="2">Belongs to the MGMT family.</text>
</comment>
<evidence type="ECO:0000313" key="12">
    <source>
        <dbReference type="Proteomes" id="UP000509626"/>
    </source>
</evidence>
<evidence type="ECO:0000256" key="1">
    <source>
        <dbReference type="ARBA" id="ARBA00001286"/>
    </source>
</evidence>
<dbReference type="InterPro" id="IPR014048">
    <property type="entry name" value="MethylDNA_cys_MeTrfase_DNA-bd"/>
</dbReference>
<reference evidence="11 12" key="1">
    <citation type="submission" date="2020-06" db="EMBL/GenBank/DDBJ databases">
        <title>NJ-3-1, isolated from saline soil.</title>
        <authorList>
            <person name="Cui H.L."/>
            <person name="Shi X."/>
        </authorList>
    </citation>
    <scope>NUCLEOTIDE SEQUENCE [LARGE SCALE GENOMIC DNA]</scope>
    <source>
        <strain evidence="11 12">NJ-3-1</strain>
    </source>
</reference>
<evidence type="ECO:0000259" key="10">
    <source>
        <dbReference type="Pfam" id="PF01035"/>
    </source>
</evidence>
<dbReference type="Gene3D" id="1.10.10.10">
    <property type="entry name" value="Winged helix-like DNA-binding domain superfamily/Winged helix DNA-binding domain"/>
    <property type="match status" value="1"/>
</dbReference>
<dbReference type="FunFam" id="1.10.10.10:FF:000214">
    <property type="entry name" value="Methylated-DNA--protein-cysteine methyltransferase"/>
    <property type="match status" value="1"/>
</dbReference>
<dbReference type="Proteomes" id="UP000509626">
    <property type="component" value="Chromosome"/>
</dbReference>
<evidence type="ECO:0000256" key="3">
    <source>
        <dbReference type="ARBA" id="ARBA00011918"/>
    </source>
</evidence>
<gene>
    <name evidence="11" type="ORF">HUG12_12285</name>
</gene>
<dbReference type="OrthoDB" id="372118at2157"/>
<evidence type="ECO:0000256" key="8">
    <source>
        <dbReference type="ARBA" id="ARBA00049348"/>
    </source>
</evidence>
<feature type="domain" description="Methylated-DNA-[protein]-cysteine S-methyltransferase DNA binding" evidence="10">
    <location>
        <begin position="53"/>
        <end position="131"/>
    </location>
</feature>
<keyword evidence="4 11" id="KW-0489">Methyltransferase</keyword>
<keyword evidence="6" id="KW-0227">DNA damage</keyword>
<evidence type="ECO:0000256" key="2">
    <source>
        <dbReference type="ARBA" id="ARBA00008711"/>
    </source>
</evidence>
<dbReference type="PANTHER" id="PTHR10815:SF13">
    <property type="entry name" value="METHYLATED-DNA--PROTEIN-CYSTEINE METHYLTRANSFERASE"/>
    <property type="match status" value="1"/>
</dbReference>
<dbReference type="NCBIfam" id="TIGR00589">
    <property type="entry name" value="ogt"/>
    <property type="match status" value="1"/>
</dbReference>
<proteinExistence type="inferred from homology"/>
<dbReference type="Pfam" id="PF01035">
    <property type="entry name" value="DNA_binding_1"/>
    <property type="match status" value="1"/>
</dbReference>
<dbReference type="CDD" id="cd06445">
    <property type="entry name" value="ATase"/>
    <property type="match status" value="1"/>
</dbReference>
<evidence type="ECO:0000256" key="7">
    <source>
        <dbReference type="ARBA" id="ARBA00023204"/>
    </source>
</evidence>
<organism evidence="11 12">
    <name type="scientific">Halorarum salinum</name>
    <dbReference type="NCBI Taxonomy" id="2743089"/>
    <lineage>
        <taxon>Archaea</taxon>
        <taxon>Methanobacteriati</taxon>
        <taxon>Methanobacteriota</taxon>
        <taxon>Stenosarchaea group</taxon>
        <taxon>Halobacteria</taxon>
        <taxon>Halobacteriales</taxon>
        <taxon>Haloferacaceae</taxon>
        <taxon>Halorarum</taxon>
    </lineage>
</organism>
<dbReference type="AlphaFoldDB" id="A0A7D5QHU5"/>
<dbReference type="SUPFAM" id="SSF46767">
    <property type="entry name" value="Methylated DNA-protein cysteine methyltransferase, C-terminal domain"/>
    <property type="match status" value="1"/>
</dbReference>
<evidence type="ECO:0000313" key="11">
    <source>
        <dbReference type="EMBL" id="QLG62464.1"/>
    </source>
</evidence>
<dbReference type="GeneID" id="56038250"/>
<protein>
    <recommendedName>
        <fullName evidence="3">methylated-DNA--[protein]-cysteine S-methyltransferase</fullName>
        <ecNumber evidence="3">2.1.1.63</ecNumber>
    </recommendedName>
</protein>
<keyword evidence="7" id="KW-0234">DNA repair</keyword>
<dbReference type="GO" id="GO:0003908">
    <property type="term" value="F:methylated-DNA-[protein]-cysteine S-methyltransferase activity"/>
    <property type="evidence" value="ECO:0007669"/>
    <property type="project" value="UniProtKB-EC"/>
</dbReference>
<keyword evidence="12" id="KW-1185">Reference proteome</keyword>
<feature type="region of interest" description="Disordered" evidence="9">
    <location>
        <begin position="130"/>
        <end position="155"/>
    </location>
</feature>
<dbReference type="PROSITE" id="PS00374">
    <property type="entry name" value="MGMT"/>
    <property type="match status" value="1"/>
</dbReference>
<dbReference type="EMBL" id="CP058579">
    <property type="protein sequence ID" value="QLG62464.1"/>
    <property type="molecule type" value="Genomic_DNA"/>
</dbReference>
<dbReference type="InterPro" id="IPR001497">
    <property type="entry name" value="MethylDNA_cys_MeTrfase_AS"/>
</dbReference>
<evidence type="ECO:0000256" key="4">
    <source>
        <dbReference type="ARBA" id="ARBA00022603"/>
    </source>
</evidence>
<dbReference type="InterPro" id="IPR036217">
    <property type="entry name" value="MethylDNA_cys_MeTrfase_DNAb"/>
</dbReference>
<comment type="catalytic activity">
    <reaction evidence="1">
        <text>a 4-O-methyl-thymidine in DNA + L-cysteinyl-[protein] = a thymidine in DNA + S-methyl-L-cysteinyl-[protein]</text>
        <dbReference type="Rhea" id="RHEA:53428"/>
        <dbReference type="Rhea" id="RHEA-COMP:10131"/>
        <dbReference type="Rhea" id="RHEA-COMP:10132"/>
        <dbReference type="Rhea" id="RHEA-COMP:13555"/>
        <dbReference type="Rhea" id="RHEA-COMP:13556"/>
        <dbReference type="ChEBI" id="CHEBI:29950"/>
        <dbReference type="ChEBI" id="CHEBI:82612"/>
        <dbReference type="ChEBI" id="CHEBI:137386"/>
        <dbReference type="ChEBI" id="CHEBI:137387"/>
        <dbReference type="EC" id="2.1.1.63"/>
    </reaction>
</comment>
<accession>A0A7D5QHU5</accession>
<comment type="catalytic activity">
    <reaction evidence="8">
        <text>a 6-O-methyl-2'-deoxyguanosine in DNA + L-cysteinyl-[protein] = S-methyl-L-cysteinyl-[protein] + a 2'-deoxyguanosine in DNA</text>
        <dbReference type="Rhea" id="RHEA:24000"/>
        <dbReference type="Rhea" id="RHEA-COMP:10131"/>
        <dbReference type="Rhea" id="RHEA-COMP:10132"/>
        <dbReference type="Rhea" id="RHEA-COMP:11367"/>
        <dbReference type="Rhea" id="RHEA-COMP:11368"/>
        <dbReference type="ChEBI" id="CHEBI:29950"/>
        <dbReference type="ChEBI" id="CHEBI:82612"/>
        <dbReference type="ChEBI" id="CHEBI:85445"/>
        <dbReference type="ChEBI" id="CHEBI:85448"/>
        <dbReference type="EC" id="2.1.1.63"/>
    </reaction>
</comment>